<dbReference type="OrthoDB" id="406505at2759"/>
<reference evidence="4" key="1">
    <citation type="journal article" date="2018" name="Nat. Microbiol.">
        <title>Leveraging single-cell genomics to expand the fungal tree of life.</title>
        <authorList>
            <person name="Ahrendt S.R."/>
            <person name="Quandt C.A."/>
            <person name="Ciobanu D."/>
            <person name="Clum A."/>
            <person name="Salamov A."/>
            <person name="Andreopoulos B."/>
            <person name="Cheng J.F."/>
            <person name="Woyke T."/>
            <person name="Pelin A."/>
            <person name="Henrissat B."/>
            <person name="Reynolds N.K."/>
            <person name="Benny G.L."/>
            <person name="Smith M.E."/>
            <person name="James T.Y."/>
            <person name="Grigoriev I.V."/>
        </authorList>
    </citation>
    <scope>NUCLEOTIDE SEQUENCE [LARGE SCALE GENOMIC DNA]</scope>
    <source>
        <strain evidence="4">RSA 1356</strain>
    </source>
</reference>
<evidence type="ECO:0000256" key="1">
    <source>
        <dbReference type="ARBA" id="ARBA00022729"/>
    </source>
</evidence>
<dbReference type="EMBL" id="KZ992826">
    <property type="protein sequence ID" value="RKP06745.1"/>
    <property type="molecule type" value="Genomic_DNA"/>
</dbReference>
<dbReference type="CDD" id="cd22191">
    <property type="entry name" value="DPBB_RlpA_EXP_N-like"/>
    <property type="match status" value="1"/>
</dbReference>
<gene>
    <name evidence="3" type="ORF">THASP1DRAFT_8061</name>
</gene>
<dbReference type="Pfam" id="PF03330">
    <property type="entry name" value="DPBB_1"/>
    <property type="match status" value="1"/>
</dbReference>
<evidence type="ECO:0000313" key="4">
    <source>
        <dbReference type="Proteomes" id="UP000271241"/>
    </source>
</evidence>
<evidence type="ECO:0000313" key="3">
    <source>
        <dbReference type="EMBL" id="RKP06745.1"/>
    </source>
</evidence>
<dbReference type="InterPro" id="IPR051477">
    <property type="entry name" value="Expansin_CellWall"/>
</dbReference>
<protein>
    <submittedName>
        <fullName evidence="3">RlpA-like double-psi beta-barrel-protein domain-containing protein-containing protein</fullName>
    </submittedName>
</protein>
<keyword evidence="1" id="KW-0732">Signal</keyword>
<dbReference type="InterPro" id="IPR036908">
    <property type="entry name" value="RlpA-like_sf"/>
</dbReference>
<dbReference type="Gene3D" id="2.40.40.10">
    <property type="entry name" value="RlpA-like domain"/>
    <property type="match status" value="1"/>
</dbReference>
<dbReference type="AlphaFoldDB" id="A0A4P9XLN9"/>
<evidence type="ECO:0000259" key="2">
    <source>
        <dbReference type="Pfam" id="PF03330"/>
    </source>
</evidence>
<feature type="non-terminal residue" evidence="3">
    <location>
        <position position="1"/>
    </location>
</feature>
<proteinExistence type="predicted"/>
<dbReference type="Proteomes" id="UP000271241">
    <property type="component" value="Unassembled WGS sequence"/>
</dbReference>
<dbReference type="SUPFAM" id="SSF50685">
    <property type="entry name" value="Barwin-like endoglucanases"/>
    <property type="match status" value="1"/>
</dbReference>
<organism evidence="3 4">
    <name type="scientific">Thamnocephalis sphaerospora</name>
    <dbReference type="NCBI Taxonomy" id="78915"/>
    <lineage>
        <taxon>Eukaryota</taxon>
        <taxon>Fungi</taxon>
        <taxon>Fungi incertae sedis</taxon>
        <taxon>Zoopagomycota</taxon>
        <taxon>Zoopagomycotina</taxon>
        <taxon>Zoopagomycetes</taxon>
        <taxon>Zoopagales</taxon>
        <taxon>Sigmoideomycetaceae</taxon>
        <taxon>Thamnocephalis</taxon>
    </lineage>
</organism>
<dbReference type="InterPro" id="IPR009009">
    <property type="entry name" value="RlpA-like_DPBB"/>
</dbReference>
<accession>A0A4P9XLN9</accession>
<dbReference type="STRING" id="78915.A0A4P9XLN9"/>
<feature type="non-terminal residue" evidence="3">
    <location>
        <position position="92"/>
    </location>
</feature>
<sequence>ATWFTPENDACTGKTSSTSARIAAVSTNLYGDTSKKSQHCGQCAKVTGPSGKSTTVTITDACPTCENNSLDLTKSAFADIADLDAGLIDIKW</sequence>
<feature type="domain" description="RlpA-like protein double-psi beta-barrel" evidence="2">
    <location>
        <begin position="25"/>
        <end position="91"/>
    </location>
</feature>
<keyword evidence="4" id="KW-1185">Reference proteome</keyword>
<name>A0A4P9XLN9_9FUNG</name>
<dbReference type="PANTHER" id="PTHR31836:SF21">
    <property type="entry name" value="EXPANSIN-LIKE PROTEIN 7"/>
    <property type="match status" value="1"/>
</dbReference>
<dbReference type="PANTHER" id="PTHR31836">
    <property type="match status" value="1"/>
</dbReference>